<gene>
    <name evidence="1" type="ORF">CGS49_03605</name>
</gene>
<organism evidence="1 2">
    <name type="scientific">Faecalibacterium langellae</name>
    <dbReference type="NCBI Taxonomy" id="3435293"/>
    <lineage>
        <taxon>Bacteria</taxon>
        <taxon>Bacillati</taxon>
        <taxon>Bacillota</taxon>
        <taxon>Clostridia</taxon>
        <taxon>Eubacteriales</taxon>
        <taxon>Oscillospiraceae</taxon>
        <taxon>Faecalibacterium</taxon>
    </lineage>
</organism>
<dbReference type="Proteomes" id="UP000220959">
    <property type="component" value="Unassembled WGS sequence"/>
</dbReference>
<evidence type="ECO:0000313" key="1">
    <source>
        <dbReference type="EMBL" id="PDX61846.1"/>
    </source>
</evidence>
<protein>
    <submittedName>
        <fullName evidence="1">Uncharacterized protein</fullName>
    </submittedName>
</protein>
<reference evidence="1 2" key="1">
    <citation type="journal article" date="2017" name="Front. Microbiol.">
        <title>New Insights into the Diversity of the Genus Faecalibacterium.</title>
        <authorList>
            <person name="Benevides L."/>
            <person name="Burman S."/>
            <person name="Martin R."/>
            <person name="Robert V."/>
            <person name="Thomas M."/>
            <person name="Miquel S."/>
            <person name="Chain F."/>
            <person name="Sokol H."/>
            <person name="Bermudez-Humaran L.G."/>
            <person name="Morrison M."/>
            <person name="Langella P."/>
            <person name="Azevedo V.A."/>
            <person name="Chatel J.M."/>
            <person name="Soares S."/>
        </authorList>
    </citation>
    <scope>NUCLEOTIDE SEQUENCE [LARGE SCALE GENOMIC DNA]</scope>
    <source>
        <strain evidence="2">CNCM I-4541</strain>
    </source>
</reference>
<sequence length="182" mass="19448">MSKMISRRVFLKATGLAVLSAAAAGALAGCGGGGAPSTASPTMDGSKQQGMGDIYVNMGSFVPMTFNNDYYKYTFLYIDNKANNTSFELKLSDFTCTVDGSPATVCSLDNIEKNGTLQFTDSVSVAPGAIAPRIPLYISLTPEQYRNDNRTVIVFTAASKNKKATFTYEAASIYPDILVEEV</sequence>
<name>A0ACC9D175_9FIRM</name>
<accession>A0ACC9D175</accession>
<evidence type="ECO:0000313" key="2">
    <source>
        <dbReference type="Proteomes" id="UP000220959"/>
    </source>
</evidence>
<keyword evidence="2" id="KW-1185">Reference proteome</keyword>
<proteinExistence type="predicted"/>
<comment type="caution">
    <text evidence="1">The sequence shown here is derived from an EMBL/GenBank/DDBJ whole genome shotgun (WGS) entry which is preliminary data.</text>
</comment>
<dbReference type="EMBL" id="NMTR01000010">
    <property type="protein sequence ID" value="PDX61846.1"/>
    <property type="molecule type" value="Genomic_DNA"/>
</dbReference>